<reference evidence="10" key="2">
    <citation type="journal article" date="2008" name="Nucleic Acids Res.">
        <title>The rice annotation project database (RAP-DB): 2008 update.</title>
        <authorList>
            <consortium name="The rice annotation project (RAP)"/>
        </authorList>
    </citation>
    <scope>GENOME REANNOTATION</scope>
    <source>
        <strain evidence="10">cv. Nipponbare</strain>
    </source>
</reference>
<feature type="domain" description="Integrase catalytic" evidence="8">
    <location>
        <begin position="2089"/>
        <end position="2249"/>
    </location>
</feature>
<feature type="compositionally biased region" description="Basic and acidic residues" evidence="7">
    <location>
        <begin position="994"/>
        <end position="1004"/>
    </location>
</feature>
<dbReference type="GO" id="GO:0015074">
    <property type="term" value="P:DNA integration"/>
    <property type="evidence" value="ECO:0007669"/>
    <property type="project" value="InterPro"/>
</dbReference>
<keyword evidence="4" id="KW-0255">Endonuclease</keyword>
<dbReference type="InterPro" id="IPR041577">
    <property type="entry name" value="RT_RNaseH_2"/>
</dbReference>
<evidence type="ECO:0000256" key="1">
    <source>
        <dbReference type="ARBA" id="ARBA00022679"/>
    </source>
</evidence>
<evidence type="ECO:0000256" key="3">
    <source>
        <dbReference type="ARBA" id="ARBA00022722"/>
    </source>
</evidence>
<dbReference type="SUPFAM" id="SSF50630">
    <property type="entry name" value="Acid proteases"/>
    <property type="match status" value="1"/>
</dbReference>
<dbReference type="Gene3D" id="3.30.70.270">
    <property type="match status" value="2"/>
</dbReference>
<dbReference type="Pfam" id="PF14223">
    <property type="entry name" value="Retrotran_gag_2"/>
    <property type="match status" value="1"/>
</dbReference>
<dbReference type="Gene3D" id="3.30.420.10">
    <property type="entry name" value="Ribonuclease H-like superfamily/Ribonuclease H"/>
    <property type="match status" value="2"/>
</dbReference>
<dbReference type="Gene3D" id="3.10.20.370">
    <property type="match status" value="1"/>
</dbReference>
<feature type="compositionally biased region" description="Basic residues" evidence="7">
    <location>
        <begin position="234"/>
        <end position="246"/>
    </location>
</feature>
<keyword evidence="5" id="KW-0233">DNA recombination</keyword>
<dbReference type="SUPFAM" id="SSF53098">
    <property type="entry name" value="Ribonuclease H-like"/>
    <property type="match status" value="2"/>
</dbReference>
<dbReference type="PANTHER" id="PTHR37984">
    <property type="entry name" value="PROTEIN CBG26694"/>
    <property type="match status" value="1"/>
</dbReference>
<keyword evidence="3" id="KW-0540">Nuclease</keyword>
<feature type="compositionally biased region" description="Basic and acidic residues" evidence="7">
    <location>
        <begin position="274"/>
        <end position="285"/>
    </location>
</feature>
<evidence type="ECO:0000256" key="6">
    <source>
        <dbReference type="ARBA" id="ARBA00023268"/>
    </source>
</evidence>
<dbReference type="PANTHER" id="PTHR37984:SF5">
    <property type="entry name" value="PROTEIN NYNRIN-LIKE"/>
    <property type="match status" value="1"/>
</dbReference>
<evidence type="ECO:0000256" key="4">
    <source>
        <dbReference type="ARBA" id="ARBA00022759"/>
    </source>
</evidence>
<organism evidence="9 10">
    <name type="scientific">Oryza sativa subsp. japonica</name>
    <name type="common">Rice</name>
    <dbReference type="NCBI Taxonomy" id="39947"/>
    <lineage>
        <taxon>Eukaryota</taxon>
        <taxon>Viridiplantae</taxon>
        <taxon>Streptophyta</taxon>
        <taxon>Embryophyta</taxon>
        <taxon>Tracheophyta</taxon>
        <taxon>Spermatophyta</taxon>
        <taxon>Magnoliopsida</taxon>
        <taxon>Liliopsida</taxon>
        <taxon>Poales</taxon>
        <taxon>Poaceae</taxon>
        <taxon>BOP clade</taxon>
        <taxon>Oryzoideae</taxon>
        <taxon>Oryzeae</taxon>
        <taxon>Oryzinae</taxon>
        <taxon>Oryza</taxon>
        <taxon>Oryza sativa</taxon>
    </lineage>
</organism>
<evidence type="ECO:0000313" key="10">
    <source>
        <dbReference type="Proteomes" id="UP000000763"/>
    </source>
</evidence>
<dbReference type="InterPro" id="IPR021109">
    <property type="entry name" value="Peptidase_aspartic_dom_sf"/>
</dbReference>
<evidence type="ECO:0000256" key="2">
    <source>
        <dbReference type="ARBA" id="ARBA00022695"/>
    </source>
</evidence>
<dbReference type="Pfam" id="PF03732">
    <property type="entry name" value="Retrotrans_gag"/>
    <property type="match status" value="1"/>
</dbReference>
<accession>Q10I59</accession>
<dbReference type="EMBL" id="AC084767">
    <property type="protein sequence ID" value="AAX95607.1"/>
    <property type="molecule type" value="Genomic_DNA"/>
</dbReference>
<dbReference type="GO" id="GO:0003676">
    <property type="term" value="F:nucleic acid binding"/>
    <property type="evidence" value="ECO:0007669"/>
    <property type="project" value="InterPro"/>
</dbReference>
<dbReference type="InterPro" id="IPR041588">
    <property type="entry name" value="Integrase_H2C2"/>
</dbReference>
<dbReference type="Gene3D" id="2.40.70.10">
    <property type="entry name" value="Acid Proteases"/>
    <property type="match status" value="1"/>
</dbReference>
<protein>
    <submittedName>
        <fullName evidence="9">RNase H, putative</fullName>
    </submittedName>
</protein>
<dbReference type="Pfam" id="PF17919">
    <property type="entry name" value="RT_RNaseH_2"/>
    <property type="match status" value="1"/>
</dbReference>
<dbReference type="GO" id="GO:0006310">
    <property type="term" value="P:DNA recombination"/>
    <property type="evidence" value="ECO:0007669"/>
    <property type="project" value="UniProtKB-KW"/>
</dbReference>
<dbReference type="CDD" id="cd09279">
    <property type="entry name" value="RNase_HI_like"/>
    <property type="match status" value="1"/>
</dbReference>
<evidence type="ECO:0000313" key="9">
    <source>
        <dbReference type="EMBL" id="AAX95607.1"/>
    </source>
</evidence>
<name>Q10I59_ORYSJ</name>
<dbReference type="InterPro" id="IPR012337">
    <property type="entry name" value="RNaseH-like_sf"/>
</dbReference>
<dbReference type="InterPro" id="IPR001584">
    <property type="entry name" value="Integrase_cat-core"/>
</dbReference>
<feature type="region of interest" description="Disordered" evidence="7">
    <location>
        <begin position="274"/>
        <end position="299"/>
    </location>
</feature>
<dbReference type="Pfam" id="PF17921">
    <property type="entry name" value="Integrase_H2C2"/>
    <property type="match status" value="1"/>
</dbReference>
<reference evidence="10" key="1">
    <citation type="journal article" date="2005" name="Nature">
        <title>The map-based sequence of the rice genome.</title>
        <authorList>
            <consortium name="International rice genome sequencing project (IRGSP)"/>
            <person name="Matsumoto T."/>
            <person name="Wu J."/>
            <person name="Kanamori H."/>
            <person name="Katayose Y."/>
            <person name="Fujisawa M."/>
            <person name="Namiki N."/>
            <person name="Mizuno H."/>
            <person name="Yamamoto K."/>
            <person name="Antonio B.A."/>
            <person name="Baba T."/>
            <person name="Sakata K."/>
            <person name="Nagamura Y."/>
            <person name="Aoki H."/>
            <person name="Arikawa K."/>
            <person name="Arita K."/>
            <person name="Bito T."/>
            <person name="Chiden Y."/>
            <person name="Fujitsuka N."/>
            <person name="Fukunaka R."/>
            <person name="Hamada M."/>
            <person name="Harada C."/>
            <person name="Hayashi A."/>
            <person name="Hijishita S."/>
            <person name="Honda M."/>
            <person name="Hosokawa S."/>
            <person name="Ichikawa Y."/>
            <person name="Idonuma A."/>
            <person name="Iijima M."/>
            <person name="Ikeda M."/>
            <person name="Ikeno M."/>
            <person name="Ito K."/>
            <person name="Ito S."/>
            <person name="Ito T."/>
            <person name="Ito Y."/>
            <person name="Ito Y."/>
            <person name="Iwabuchi A."/>
            <person name="Kamiya K."/>
            <person name="Karasawa W."/>
            <person name="Kurita K."/>
            <person name="Katagiri S."/>
            <person name="Kikuta A."/>
            <person name="Kobayashi H."/>
            <person name="Kobayashi N."/>
            <person name="Machita K."/>
            <person name="Maehara T."/>
            <person name="Masukawa M."/>
            <person name="Mizubayashi T."/>
            <person name="Mukai Y."/>
            <person name="Nagasaki H."/>
            <person name="Nagata Y."/>
            <person name="Naito S."/>
            <person name="Nakashima M."/>
            <person name="Nakama Y."/>
            <person name="Nakamichi Y."/>
            <person name="Nakamura M."/>
            <person name="Meguro A."/>
            <person name="Negishi M."/>
            <person name="Ohta I."/>
            <person name="Ohta T."/>
            <person name="Okamoto M."/>
            <person name="Ono N."/>
            <person name="Saji S."/>
            <person name="Sakaguchi M."/>
            <person name="Sakai K."/>
            <person name="Shibata M."/>
            <person name="Shimokawa T."/>
            <person name="Song J."/>
            <person name="Takazaki Y."/>
            <person name="Terasawa K."/>
            <person name="Tsugane M."/>
            <person name="Tsuji K."/>
            <person name="Ueda S."/>
            <person name="Waki K."/>
            <person name="Yamagata H."/>
            <person name="Yamamoto M."/>
            <person name="Yamamoto S."/>
            <person name="Yamane H."/>
            <person name="Yoshiki S."/>
            <person name="Yoshihara R."/>
            <person name="Yukawa K."/>
            <person name="Zhong H."/>
            <person name="Yano M."/>
            <person name="Yuan Q."/>
            <person name="Ouyang S."/>
            <person name="Liu J."/>
            <person name="Jones K.M."/>
            <person name="Gansberger K."/>
            <person name="Moffat K."/>
            <person name="Hill J."/>
            <person name="Bera J."/>
            <person name="Fadrosh D."/>
            <person name="Jin S."/>
            <person name="Johri S."/>
            <person name="Kim M."/>
            <person name="Overton L."/>
            <person name="Reardon M."/>
            <person name="Tsitrin T."/>
            <person name="Vuong H."/>
            <person name="Weaver B."/>
            <person name="Ciecko A."/>
            <person name="Tallon L."/>
            <person name="Jackson J."/>
            <person name="Pai G."/>
            <person name="Aken S.V."/>
            <person name="Utterback T."/>
            <person name="Reidmuller S."/>
            <person name="Feldblyum T."/>
            <person name="Hsiao J."/>
            <person name="Zismann V."/>
            <person name="Iobst S."/>
            <person name="de Vazeille A.R."/>
            <person name="Buell C.R."/>
            <person name="Ying K."/>
            <person name="Li Y."/>
            <person name="Lu T."/>
            <person name="Huang Y."/>
            <person name="Zhao Q."/>
            <person name="Feng Q."/>
            <person name="Zhang L."/>
            <person name="Zhu J."/>
            <person name="Weng Q."/>
            <person name="Mu J."/>
            <person name="Lu Y."/>
            <person name="Fan D."/>
            <person name="Liu Y."/>
            <person name="Guan J."/>
            <person name="Zhang Y."/>
            <person name="Yu S."/>
            <person name="Liu X."/>
            <person name="Zhang Y."/>
            <person name="Hong G."/>
            <person name="Han B."/>
            <person name="Choisne N."/>
            <person name="Demange N."/>
            <person name="Orjeda G."/>
            <person name="Samain S."/>
            <person name="Cattolico L."/>
            <person name="Pelletier E."/>
            <person name="Couloux A."/>
            <person name="Segurens B."/>
            <person name="Wincker P."/>
            <person name="D'Hont A."/>
            <person name="Scarpelli C."/>
            <person name="Weissenbach J."/>
            <person name="Salanoubat M."/>
            <person name="Quetier F."/>
            <person name="Yu Y."/>
            <person name="Kim H.R."/>
            <person name="Rambo T."/>
            <person name="Currie J."/>
            <person name="Collura K."/>
            <person name="Luo M."/>
            <person name="Yang T."/>
            <person name="Ammiraju J.S.S."/>
            <person name="Engler F."/>
            <person name="Soderlund C."/>
            <person name="Wing R.A."/>
            <person name="Palmer L.E."/>
            <person name="de la Bastide M."/>
            <person name="Spiegel L."/>
            <person name="Nascimento L."/>
            <person name="Zutavern T."/>
            <person name="O'Shaughnessy A."/>
            <person name="Dike S."/>
            <person name="Dedhia N."/>
            <person name="Preston R."/>
            <person name="Balija V."/>
            <person name="McCombie W.R."/>
            <person name="Chow T."/>
            <person name="Chen H."/>
            <person name="Chung M."/>
            <person name="Chen C."/>
            <person name="Shaw J."/>
            <person name="Wu H."/>
            <person name="Hsiao K."/>
            <person name="Chao Y."/>
            <person name="Chu M."/>
            <person name="Cheng C."/>
            <person name="Hour A."/>
            <person name="Lee P."/>
            <person name="Lin S."/>
            <person name="Lin Y."/>
            <person name="Liou J."/>
            <person name="Liu S."/>
            <person name="Hsing Y."/>
            <person name="Raghuvanshi S."/>
            <person name="Mohanty A."/>
            <person name="Bharti A.K."/>
            <person name="Gaur A."/>
            <person name="Gupta V."/>
            <person name="Kumar D."/>
            <person name="Ravi V."/>
            <person name="Vij S."/>
            <person name="Kapur A."/>
            <person name="Khurana P."/>
            <person name="Khurana P."/>
            <person name="Khurana J.P."/>
            <person name="Tyagi A.K."/>
            <person name="Gaikwad K."/>
            <person name="Singh A."/>
            <person name="Dalal V."/>
            <person name="Srivastava S."/>
            <person name="Dixit A."/>
            <person name="Pal A.K."/>
            <person name="Ghazi I.A."/>
            <person name="Yadav M."/>
            <person name="Pandit A."/>
            <person name="Bhargava A."/>
            <person name="Sureshbabu K."/>
            <person name="Batra K."/>
            <person name="Sharma T.R."/>
            <person name="Mohapatra T."/>
            <person name="Singh N.K."/>
            <person name="Messing J."/>
            <person name="Nelson A.B."/>
            <person name="Fuks G."/>
            <person name="Kavchok S."/>
            <person name="Keizer G."/>
            <person name="Linton E."/>
            <person name="Llaca V."/>
            <person name="Song R."/>
            <person name="Tanyolac B."/>
            <person name="Young S."/>
            <person name="Ho-Il K."/>
            <person name="Hahn J.H."/>
            <person name="Sangsakoo G."/>
            <person name="Vanavichit A."/>
            <person name="de Mattos Luiz.A.T."/>
            <person name="Zimmer P.D."/>
            <person name="Malone G."/>
            <person name="Dellagostin O."/>
            <person name="de Oliveira A.C."/>
            <person name="Bevan M."/>
            <person name="Bancroft I."/>
            <person name="Minx P."/>
            <person name="Cordum H."/>
            <person name="Wilson R."/>
            <person name="Cheng Z."/>
            <person name="Jin W."/>
            <person name="Jiang J."/>
            <person name="Leong S.A."/>
            <person name="Iwama H."/>
            <person name="Gojobori T."/>
            <person name="Itoh T."/>
            <person name="Niimura Y."/>
            <person name="Fujii Y."/>
            <person name="Habara T."/>
            <person name="Sakai H."/>
            <person name="Sato Y."/>
            <person name="Wilson G."/>
            <person name="Kumar K."/>
            <person name="McCouch S."/>
            <person name="Juretic N."/>
            <person name="Hoen D."/>
            <person name="Wright S."/>
            <person name="Bruskiewich R."/>
            <person name="Bureau T."/>
            <person name="Miyao A."/>
            <person name="Hirochika H."/>
            <person name="Nishikawa T."/>
            <person name="Kadowaki K."/>
            <person name="Sugiura M."/>
            <person name="Burr B."/>
            <person name="Sasaki T."/>
        </authorList>
    </citation>
    <scope>NUCLEOTIDE SEQUENCE [LARGE SCALE GENOMIC DNA]</scope>
    <source>
        <strain evidence="10">cv. Nipponbare</strain>
    </source>
</reference>
<keyword evidence="6" id="KW-0511">Multifunctional enzyme</keyword>
<dbReference type="Pfam" id="PF00665">
    <property type="entry name" value="rve"/>
    <property type="match status" value="1"/>
</dbReference>
<proteinExistence type="predicted"/>
<keyword evidence="1" id="KW-0808">Transferase</keyword>
<dbReference type="InterPro" id="IPR050951">
    <property type="entry name" value="Retrovirus_Pol_polyprotein"/>
</dbReference>
<feature type="region of interest" description="Disordered" evidence="7">
    <location>
        <begin position="571"/>
        <end position="621"/>
    </location>
</feature>
<dbReference type="Proteomes" id="UP000000763">
    <property type="component" value="Chromosome 3"/>
</dbReference>
<feature type="region of interest" description="Disordered" evidence="7">
    <location>
        <begin position="994"/>
        <end position="1014"/>
    </location>
</feature>
<dbReference type="Gene3D" id="3.10.10.10">
    <property type="entry name" value="HIV Type 1 Reverse Transcriptase, subunit A, domain 1"/>
    <property type="match status" value="1"/>
</dbReference>
<dbReference type="Gene3D" id="1.10.340.70">
    <property type="match status" value="1"/>
</dbReference>
<dbReference type="GO" id="GO:0004523">
    <property type="term" value="F:RNA-DNA hybrid ribonuclease activity"/>
    <property type="evidence" value="ECO:0007669"/>
    <property type="project" value="InterPro"/>
</dbReference>
<dbReference type="InterPro" id="IPR000477">
    <property type="entry name" value="RT_dom"/>
</dbReference>
<evidence type="ECO:0000256" key="7">
    <source>
        <dbReference type="SAM" id="MobiDB-lite"/>
    </source>
</evidence>
<feature type="region of interest" description="Disordered" evidence="7">
    <location>
        <begin position="227"/>
        <end position="246"/>
    </location>
</feature>
<dbReference type="InterPro" id="IPR002156">
    <property type="entry name" value="RNaseH_domain"/>
</dbReference>
<dbReference type="InterPro" id="IPR043502">
    <property type="entry name" value="DNA/RNA_pol_sf"/>
</dbReference>
<dbReference type="Pfam" id="PF13456">
    <property type="entry name" value="RVT_3"/>
    <property type="match status" value="1"/>
</dbReference>
<dbReference type="InterPro" id="IPR043128">
    <property type="entry name" value="Rev_trsase/Diguanyl_cyclase"/>
</dbReference>
<evidence type="ECO:0000259" key="8">
    <source>
        <dbReference type="PROSITE" id="PS50994"/>
    </source>
</evidence>
<keyword evidence="2" id="KW-0548">Nucleotidyltransferase</keyword>
<dbReference type="InterPro" id="IPR005162">
    <property type="entry name" value="Retrotrans_gag_dom"/>
</dbReference>
<dbReference type="CDD" id="cd00303">
    <property type="entry name" value="retropepsin_like"/>
    <property type="match status" value="1"/>
</dbReference>
<keyword evidence="4" id="KW-0378">Hydrolase</keyword>
<evidence type="ECO:0000256" key="5">
    <source>
        <dbReference type="ARBA" id="ARBA00023172"/>
    </source>
</evidence>
<dbReference type="Pfam" id="PF00078">
    <property type="entry name" value="RVT_1"/>
    <property type="match status" value="1"/>
</dbReference>
<dbReference type="SUPFAM" id="SSF56672">
    <property type="entry name" value="DNA/RNA polymerases"/>
    <property type="match status" value="1"/>
</dbReference>
<sequence length="2282" mass="258964">MSGQTGDGKDGDKGSTFPYDYPSTSTSYVSTYSGKASYFNGTDYAAWKHKMKMHLKFINPSIWRIVEKGYVLQKPEDPTKEDDENEHKNAQAANAILSALSGSEFNRVDGIESAKVIWDTLRNLHEGTDSVRESKVEILKGQFERFVMLDGESPSDMYDRLSKIVNEIKGLGSKDMTDEVVVKKMVRAITPRNSTLVTIIRERLDNKTLTPHDLLGRILAHDMLVQESKEGSSSKHHSNKSSGRHSARVCYVCKEPGQFIADCPYLKDGSHIKEDKKGEKKDEKKEKHKHSKRERYGQAHLGMIFGSDSESSSSDEGVATFAVKPSSPPRLFNYSSDEDAPICLMAKEPKVPSSLKSINVDLVCDEEDDVEDEVMDEELFKSITKESLPHLSELLGRIDDQYATLERRQEALLIREKERSHELKEINMGKSLPQRLMDQINWHANIPEGELWTCTGVKQISQASCFTSTRFWHAQWDQEEVSKQFFLMAEKPPLSPSSASPSTVKEKIQKLGLTDVNEGNVVPIDPEKFTPDQKKDFDAMMQQARDQFLNSFMQTSKGTVVQKYKVKVVADDPGTSSSKGEDGKQAPDGSAQPSDNGATDGSLGGQRDNSQGVHGVQGDGVHGVQDVMKEQFRLRPKDAGNLYRQPYPKWFERVPLPNRFKVPDFSKFSWQDSTSTYEHISRFLAQCGEASAVDALKVRLFRLSLAGSTFTWFSSLPYGSINSWADLEKQFHSYFYSGIHEMKLSDLTSIKQKHDEPVHEYIQRFREMRNKCYSLSLTDAQLADLAFQGMIAPIREKLSSEDFESLSHLTQKVALHEQRYAEARKNSRKVNHVCPYKYGSDDEDDDSEIAAAEWVRSKKVIPCQWVKNSGKEERYDFDISKADKIFDLLLREKQIQLPAGHTIPSAEELGKKRYCKWHNSGSHTTNDCKVFRQQIQAAIEGGKIKFDDSKRLMKVDGNPFPVNMVHTAGRTADRGRARGFQVNSAKIINKYQRKYDKQQEKHHEEDDDGLRLPSIEDCPGCSDIAKNSSRSYGRGNRLRQTRVPVHQRLGPVNQDHGQEDNEIRKNQWCPSGIFTKNQKRRKTKSRQEWRVKNQVPVADEATAEEAKRLAKGKSVVTASVNMVFTLPAEIGTKQADVDEVEEESAKLILLPEQAIFEKPEGTENRHLKPLYINGYVNGKPMSKMMVDGGAEVNLMPYATFRKLGRNVEDLIKTNMVLIDFGGNLSETKGVSNVELTVGNKTIPTTFFVIDGNGSYSLLLGRDWIHANCCIPSTMHQCLIQWQDDKIEIVPADSQLKMENPSCYFEGVVEGSNVYIKDTVDDLDDKQGQGFISADDLEEIDIGPGDRPRPTFICKNLSTEFRAKLIELLKEFRDCFAWEYYEMPGLSRSIVEHRLPIKPGVRPHQQPLRRCKADMLEPVKVEIKRLYDACFIRPCRYAEWVSSIVPVIKKNDLNKATPKDEYPMPVADQLVDAASGNKILSYMDGNVGYNQIFMAEEDIHKTAFRCPGAIGLFEWVVMTFGLKSAGATYQRAMNYIYHDLIGWLVEVYIDDVVVKSKEIEDHIADLRKVFERTRKYGLKMNPTKCAFGVSVGQFLGFLVHERGIEVTQRSVNAIKKIQPPENKTELQEMNGKINFVRRFISYLSGRLEPFTPLLRLKADQQFTWGAEQQKALDDIKEYLSSPPVLIPPQKGISFRLYLSAGEKSIGSVLIQELDGKERVVFYLSRRLLDVETRYSPMEKLCLCLYFSCTRLSHYLLSNECTVICKADVIKYMLSAPILKGRVGKWIFSLTEFDLRYESPKAIKGQAIADFIVEHCDDSIGSVEVVPWTSFFDGSVCTHDCGIGLVIISPRGACFKFAYTIKPYATNNQAEYEAVLKGLQLLKEVEADAIEIMGDSLLVISQLAGEYECKSDTLMVYNEKCQELMQEFRLVTLKHVSREQNIEANDLAQGASGYKPMIKDVKAEIAAITAGDWRYDVHQYLHNPSQSASRKLRYKALKYTLLDDELYYRTIDGVLLKCLSADQAKVAIGEVHEGICGTHQSAHKMKWLLRRARYFWPTMLEDCFKYYKGCQDCQKFGAIQRAPASAMNPIIKPWPFRGWGIDMIGMISRPSSKGHKFILVATDYFTKLVEAIPLKKVDSGDAIQFVQEHIIYRFGIPQTITTDQGSIFVSDEFVQFVDSMGIKLLNSSPYYAQANGQAEASNKSLIKLIKRKNSDYPRQWHTRLDEALWSYRMACHGSIQVPPYKLVYGHEAILPWEVRIGSRRTELLNGKYLKKYYLSVWVNA</sequence>
<dbReference type="CDD" id="cd01647">
    <property type="entry name" value="RT_LTR"/>
    <property type="match status" value="1"/>
</dbReference>
<dbReference type="Pfam" id="PF13650">
    <property type="entry name" value="Asp_protease_2"/>
    <property type="match status" value="1"/>
</dbReference>
<dbReference type="PROSITE" id="PS50994">
    <property type="entry name" value="INTEGRASE"/>
    <property type="match status" value="1"/>
</dbReference>
<dbReference type="InterPro" id="IPR036397">
    <property type="entry name" value="RNaseH_sf"/>
</dbReference>
<dbReference type="GO" id="GO:0016779">
    <property type="term" value="F:nucleotidyltransferase activity"/>
    <property type="evidence" value="ECO:0007669"/>
    <property type="project" value="UniProtKB-KW"/>
</dbReference>